<protein>
    <submittedName>
        <fullName evidence="1">Uncharacterized protein</fullName>
    </submittedName>
</protein>
<accession>A0ABD1XUA2</accession>
<dbReference type="EMBL" id="JBHFFA010000007">
    <property type="protein sequence ID" value="KAL2612374.1"/>
    <property type="molecule type" value="Genomic_DNA"/>
</dbReference>
<sequence>MPLLVCGFYERLGYSSLLSFRVLKLRFMALQFCDDPLIVNLGLCKETQTGDCFGTLWMRDFEGGEDVSTFRTTVRSQSCSSRPETSPREHLEMFDRHHKRPSACTSLEVMSRSDIAKRWMTVPPQSSWLRN</sequence>
<comment type="caution">
    <text evidence="1">The sequence shown here is derived from an EMBL/GenBank/DDBJ whole genome shotgun (WGS) entry which is preliminary data.</text>
</comment>
<keyword evidence="2" id="KW-1185">Reference proteome</keyword>
<evidence type="ECO:0000313" key="1">
    <source>
        <dbReference type="EMBL" id="KAL2612374.1"/>
    </source>
</evidence>
<dbReference type="Proteomes" id="UP001605036">
    <property type="component" value="Unassembled WGS sequence"/>
</dbReference>
<dbReference type="AlphaFoldDB" id="A0ABD1XUA2"/>
<organism evidence="1 2">
    <name type="scientific">Riccia fluitans</name>
    <dbReference type="NCBI Taxonomy" id="41844"/>
    <lineage>
        <taxon>Eukaryota</taxon>
        <taxon>Viridiplantae</taxon>
        <taxon>Streptophyta</taxon>
        <taxon>Embryophyta</taxon>
        <taxon>Marchantiophyta</taxon>
        <taxon>Marchantiopsida</taxon>
        <taxon>Marchantiidae</taxon>
        <taxon>Marchantiales</taxon>
        <taxon>Ricciaceae</taxon>
        <taxon>Riccia</taxon>
    </lineage>
</organism>
<name>A0ABD1XUA2_9MARC</name>
<proteinExistence type="predicted"/>
<evidence type="ECO:0000313" key="2">
    <source>
        <dbReference type="Proteomes" id="UP001605036"/>
    </source>
</evidence>
<reference evidence="1 2" key="1">
    <citation type="submission" date="2024-09" db="EMBL/GenBank/DDBJ databases">
        <title>Chromosome-scale assembly of Riccia fluitans.</title>
        <authorList>
            <person name="Paukszto L."/>
            <person name="Sawicki J."/>
            <person name="Karawczyk K."/>
            <person name="Piernik-Szablinska J."/>
            <person name="Szczecinska M."/>
            <person name="Mazdziarz M."/>
        </authorList>
    </citation>
    <scope>NUCLEOTIDE SEQUENCE [LARGE SCALE GENOMIC DNA]</scope>
    <source>
        <strain evidence="1">Rf_01</strain>
        <tissue evidence="1">Aerial parts of the thallus</tissue>
    </source>
</reference>
<gene>
    <name evidence="1" type="ORF">R1flu_024066</name>
</gene>